<dbReference type="InterPro" id="IPR008928">
    <property type="entry name" value="6-hairpin_glycosidase_sf"/>
</dbReference>
<dbReference type="SUPFAM" id="SSF48208">
    <property type="entry name" value="Six-hairpin glycosidases"/>
    <property type="match status" value="1"/>
</dbReference>
<evidence type="ECO:0000256" key="7">
    <source>
        <dbReference type="ARBA" id="ARBA00023326"/>
    </source>
</evidence>
<dbReference type="NCBIfam" id="NF008305">
    <property type="entry name" value="PRK11097.1"/>
    <property type="match status" value="1"/>
</dbReference>
<evidence type="ECO:0000256" key="5">
    <source>
        <dbReference type="ARBA" id="ARBA00023001"/>
    </source>
</evidence>
<gene>
    <name evidence="9" type="primary">bcsZ</name>
    <name evidence="9" type="ORF">K6K13_00365</name>
</gene>
<dbReference type="PRINTS" id="PR00735">
    <property type="entry name" value="GLHYDRLASE8"/>
</dbReference>
<evidence type="ECO:0000313" key="9">
    <source>
        <dbReference type="EMBL" id="QZN95998.1"/>
    </source>
</evidence>
<keyword evidence="6 9" id="KW-0326">Glycosidase</keyword>
<evidence type="ECO:0000256" key="4">
    <source>
        <dbReference type="ARBA" id="ARBA00022801"/>
    </source>
</evidence>
<keyword evidence="7" id="KW-0624">Polysaccharide degradation</keyword>
<name>A0ABX9ALE4_9ENTR</name>
<proteinExistence type="inferred from homology"/>
<keyword evidence="7" id="KW-0119">Carbohydrate metabolism</keyword>
<evidence type="ECO:0000256" key="1">
    <source>
        <dbReference type="ARBA" id="ARBA00000966"/>
    </source>
</evidence>
<evidence type="ECO:0000256" key="6">
    <source>
        <dbReference type="ARBA" id="ARBA00023295"/>
    </source>
</evidence>
<dbReference type="Gene3D" id="1.50.10.10">
    <property type="match status" value="1"/>
</dbReference>
<comment type="similarity">
    <text evidence="2">Belongs to the glycosyl hydrolase 8 (cellulase D) family.</text>
</comment>
<dbReference type="InterPro" id="IPR002037">
    <property type="entry name" value="Glyco_hydro_8"/>
</dbReference>
<accession>A0ABX9ALE4</accession>
<keyword evidence="10" id="KW-1185">Reference proteome</keyword>
<dbReference type="RefSeq" id="WP_222159065.1">
    <property type="nucleotide sequence ID" value="NZ_CP081864.1"/>
</dbReference>
<evidence type="ECO:0000313" key="10">
    <source>
        <dbReference type="Proteomes" id="UP000825886"/>
    </source>
</evidence>
<keyword evidence="5" id="KW-0136">Cellulose degradation</keyword>
<evidence type="ECO:0000256" key="2">
    <source>
        <dbReference type="ARBA" id="ARBA00009209"/>
    </source>
</evidence>
<organism evidence="9 10">
    <name type="scientific">Symbiopectobacterium purcellii</name>
    <dbReference type="NCBI Taxonomy" id="2871826"/>
    <lineage>
        <taxon>Bacteria</taxon>
        <taxon>Pseudomonadati</taxon>
        <taxon>Pseudomonadota</taxon>
        <taxon>Gammaproteobacteria</taxon>
        <taxon>Enterobacterales</taxon>
        <taxon>Enterobacteriaceae</taxon>
    </lineage>
</organism>
<dbReference type="InterPro" id="IPR012341">
    <property type="entry name" value="6hp_glycosidase-like_sf"/>
</dbReference>
<evidence type="ECO:0000256" key="3">
    <source>
        <dbReference type="ARBA" id="ARBA00012601"/>
    </source>
</evidence>
<reference evidence="9 10" key="1">
    <citation type="submission" date="2021-08" db="EMBL/GenBank/DDBJ databases">
        <title>Culture and genomic analysis of Symbiopectobacterium purcellii sp. nov. gen. nov., isolated from the leafhopper Empoasca decipiens.</title>
        <authorList>
            <person name="Nadal-Jimenez P."/>
            <person name="Siozios S."/>
            <person name="Halliday N."/>
            <person name="Camara M."/>
            <person name="Hurst G.D.D."/>
        </authorList>
    </citation>
    <scope>NUCLEOTIDE SEQUENCE [LARGE SCALE GENOMIC DNA]</scope>
    <source>
        <strain evidence="9 10">SyEd1</strain>
    </source>
</reference>
<keyword evidence="4 9" id="KW-0378">Hydrolase</keyword>
<dbReference type="EC" id="3.2.1.4" evidence="3"/>
<keyword evidence="8" id="KW-0732">Signal</keyword>
<comment type="catalytic activity">
    <reaction evidence="1">
        <text>Endohydrolysis of (1-&gt;4)-beta-D-glucosidic linkages in cellulose, lichenin and cereal beta-D-glucans.</text>
        <dbReference type="EC" id="3.2.1.4"/>
    </reaction>
</comment>
<protein>
    <recommendedName>
        <fullName evidence="3">cellulase</fullName>
        <ecNumber evidence="3">3.2.1.4</ecNumber>
    </recommendedName>
</protein>
<dbReference type="EMBL" id="CP081864">
    <property type="protein sequence ID" value="QZN95998.1"/>
    <property type="molecule type" value="Genomic_DNA"/>
</dbReference>
<dbReference type="GO" id="GO:0008810">
    <property type="term" value="F:cellulase activity"/>
    <property type="evidence" value="ECO:0007669"/>
    <property type="project" value="UniProtKB-EC"/>
</dbReference>
<dbReference type="Proteomes" id="UP000825886">
    <property type="component" value="Chromosome"/>
</dbReference>
<evidence type="ECO:0000256" key="8">
    <source>
        <dbReference type="SAM" id="SignalP"/>
    </source>
</evidence>
<feature type="chain" id="PRO_5047546400" description="cellulase" evidence="8">
    <location>
        <begin position="21"/>
        <end position="375"/>
    </location>
</feature>
<sequence>MGMLWRALLLTLLLGGHAVAATGVCHWPAWEQYQRDYISAEGRVIDPSTPSQITTSEGQSYGLFFALVANDRAMFEKLLQWTENNLASGDLSAHLPAWQWGKKIPQVDNSPWGILDPNSASDADLWIAYNLLEAGRLWQSRRFLTLGTLLLQRIAHEEVADIPGLGVMLLPGKVGFVHGDRWRLNPSYQPPQLLARFSTLNGPWKAMRAVNLRLLKESAPHGFSPDWVVWNQQLGWQADETKPNIGSYDAIRVYLWAAMLASESEEHAALVAHFQPMAVLTAQSGTPPEQVNTATGKAQGTGSVGFSAALLPLLAANPTARDMQRQRLHDAPPDNNAYFSASLTLFGQGWDEQRYRFNQQGELLPSWDKRCATSP</sequence>
<feature type="signal peptide" evidence="8">
    <location>
        <begin position="1"/>
        <end position="20"/>
    </location>
</feature>
<dbReference type="Pfam" id="PF01270">
    <property type="entry name" value="Glyco_hydro_8"/>
    <property type="match status" value="1"/>
</dbReference>